<dbReference type="Proteomes" id="UP000288082">
    <property type="component" value="Unassembled WGS sequence"/>
</dbReference>
<proteinExistence type="predicted"/>
<comment type="caution">
    <text evidence="1">The sequence shown here is derived from an EMBL/GenBank/DDBJ whole genome shotgun (WGS) entry which is preliminary data.</text>
</comment>
<evidence type="ECO:0000313" key="1">
    <source>
        <dbReference type="EMBL" id="RTH01521.1"/>
    </source>
</evidence>
<sequence length="96" mass="10423">MVFAVLEGVPPRFEGERARSFGEIAHAKSAPCLGVEVGVDYTRLLLPHEVEAMAAGKGLAFPEEVRVWWPGKPPTTATGWKEAQSALEALVEAIFF</sequence>
<gene>
    <name evidence="1" type="ORF">CSW50_09325</name>
</gene>
<dbReference type="EMBL" id="PELM01000333">
    <property type="protein sequence ID" value="RTH01521.1"/>
    <property type="molecule type" value="Genomic_DNA"/>
</dbReference>
<organism evidence="1 2">
    <name type="scientific">Thermus scotoductus</name>
    <dbReference type="NCBI Taxonomy" id="37636"/>
    <lineage>
        <taxon>Bacteria</taxon>
        <taxon>Thermotogati</taxon>
        <taxon>Deinococcota</taxon>
        <taxon>Deinococci</taxon>
        <taxon>Thermales</taxon>
        <taxon>Thermaceae</taxon>
        <taxon>Thermus</taxon>
    </lineage>
</organism>
<reference evidence="1 2" key="1">
    <citation type="journal article" date="2019" name="Extremophiles">
        <title>Biogeography of thermophiles and predominance of Thermus scotoductus in domestic water heaters.</title>
        <authorList>
            <person name="Wilpiszeski R.L."/>
            <person name="Zhang Z."/>
            <person name="House C.H."/>
        </authorList>
    </citation>
    <scope>NUCLEOTIDE SEQUENCE [LARGE SCALE GENOMIC DNA]</scope>
    <source>
        <strain evidence="1 2">38_S38</strain>
    </source>
</reference>
<name>A0A430R2A0_THESC</name>
<dbReference type="AlphaFoldDB" id="A0A430R2A0"/>
<accession>A0A430R2A0</accession>
<evidence type="ECO:0000313" key="2">
    <source>
        <dbReference type="Proteomes" id="UP000288082"/>
    </source>
</evidence>
<protein>
    <submittedName>
        <fullName evidence="1">Uncharacterized protein</fullName>
    </submittedName>
</protein>